<feature type="binding site" evidence="7">
    <location>
        <position position="216"/>
    </location>
    <ligand>
        <name>Mg(2+)</name>
        <dbReference type="ChEBI" id="CHEBI:18420"/>
        <label>1</label>
        <note>catalytic</note>
    </ligand>
</feature>
<protein>
    <recommendedName>
        <fullName evidence="8">Inositol-1-monophosphatase</fullName>
        <ecNumber evidence="8">3.1.3.25</ecNumber>
    </recommendedName>
</protein>
<dbReference type="SUPFAM" id="SSF56655">
    <property type="entry name" value="Carbohydrate phosphatase"/>
    <property type="match status" value="1"/>
</dbReference>
<evidence type="ECO:0000256" key="8">
    <source>
        <dbReference type="RuleBase" id="RU364068"/>
    </source>
</evidence>
<proteinExistence type="inferred from homology"/>
<dbReference type="InterPro" id="IPR033942">
    <property type="entry name" value="IMPase"/>
</dbReference>
<feature type="binding site" evidence="7">
    <location>
        <position position="88"/>
    </location>
    <ligand>
        <name>Mg(2+)</name>
        <dbReference type="ChEBI" id="CHEBI:18420"/>
        <label>1</label>
        <note>catalytic</note>
    </ligand>
</feature>
<gene>
    <name evidence="9" type="ORF">D5R40_02440</name>
</gene>
<dbReference type="PANTHER" id="PTHR20854">
    <property type="entry name" value="INOSITOL MONOPHOSPHATASE"/>
    <property type="match status" value="1"/>
</dbReference>
<dbReference type="PRINTS" id="PR01959">
    <property type="entry name" value="SBIMPHPHTASE"/>
</dbReference>
<dbReference type="PROSITE" id="PS00630">
    <property type="entry name" value="IMP_2"/>
    <property type="match status" value="1"/>
</dbReference>
<dbReference type="Pfam" id="PF00459">
    <property type="entry name" value="Inositol_P"/>
    <property type="match status" value="1"/>
</dbReference>
<evidence type="ECO:0000256" key="6">
    <source>
        <dbReference type="ARBA" id="ARBA00022842"/>
    </source>
</evidence>
<dbReference type="EC" id="3.1.3.25" evidence="8"/>
<reference evidence="9 10" key="1">
    <citation type="journal article" date="2018" name="ACS Chem. Biol.">
        <title>Ketoreductase domain dysfunction expands chemodiversity: malyngamide biosynthesis in the cyanobacterium Okeania hirsuta.</title>
        <authorList>
            <person name="Moss N.A."/>
            <person name="Leao T."/>
            <person name="Rankin M."/>
            <person name="McCullough T.M."/>
            <person name="Qu P."/>
            <person name="Korobeynikov A."/>
            <person name="Smith J.L."/>
            <person name="Gerwick L."/>
            <person name="Gerwick W.H."/>
        </authorList>
    </citation>
    <scope>NUCLEOTIDE SEQUENCE [LARGE SCALE GENOMIC DNA]</scope>
    <source>
        <strain evidence="9 10">PAB10Feb10-1</strain>
    </source>
</reference>
<dbReference type="InterPro" id="IPR022337">
    <property type="entry name" value="Inositol_monophosphatase_SuhB"/>
</dbReference>
<dbReference type="Gene3D" id="3.30.540.10">
    <property type="entry name" value="Fructose-1,6-Bisphosphatase, subunit A, domain 1"/>
    <property type="match status" value="1"/>
</dbReference>
<dbReference type="InterPro" id="IPR000760">
    <property type="entry name" value="Inositol_monophosphatase-like"/>
</dbReference>
<dbReference type="GO" id="GO:0008934">
    <property type="term" value="F:inositol monophosphate 1-phosphatase activity"/>
    <property type="evidence" value="ECO:0007669"/>
    <property type="project" value="InterPro"/>
</dbReference>
<evidence type="ECO:0000313" key="10">
    <source>
        <dbReference type="Proteomes" id="UP000269154"/>
    </source>
</evidence>
<dbReference type="CDD" id="cd01639">
    <property type="entry name" value="IMPase"/>
    <property type="match status" value="1"/>
</dbReference>
<organism evidence="9 10">
    <name type="scientific">Okeania hirsuta</name>
    <dbReference type="NCBI Taxonomy" id="1458930"/>
    <lineage>
        <taxon>Bacteria</taxon>
        <taxon>Bacillati</taxon>
        <taxon>Cyanobacteriota</taxon>
        <taxon>Cyanophyceae</taxon>
        <taxon>Oscillatoriophycideae</taxon>
        <taxon>Oscillatoriales</taxon>
        <taxon>Microcoleaceae</taxon>
        <taxon>Okeania</taxon>
    </lineage>
</organism>
<comment type="similarity">
    <text evidence="3 8">Belongs to the inositol monophosphatase superfamily.</text>
</comment>
<evidence type="ECO:0000256" key="4">
    <source>
        <dbReference type="ARBA" id="ARBA00022723"/>
    </source>
</evidence>
<keyword evidence="4 7" id="KW-0479">Metal-binding</keyword>
<dbReference type="GO" id="GO:0046872">
    <property type="term" value="F:metal ion binding"/>
    <property type="evidence" value="ECO:0007669"/>
    <property type="project" value="UniProtKB-KW"/>
</dbReference>
<dbReference type="InterPro" id="IPR020550">
    <property type="entry name" value="Inositol_monophosphatase_CS"/>
</dbReference>
<dbReference type="GO" id="GO:0007165">
    <property type="term" value="P:signal transduction"/>
    <property type="evidence" value="ECO:0007669"/>
    <property type="project" value="TreeGrafter"/>
</dbReference>
<evidence type="ECO:0000256" key="2">
    <source>
        <dbReference type="ARBA" id="ARBA00001946"/>
    </source>
</evidence>
<name>A0A3N6PJE0_9CYAN</name>
<dbReference type="OrthoDB" id="9772456at2"/>
<evidence type="ECO:0000256" key="7">
    <source>
        <dbReference type="PIRSR" id="PIRSR600760-2"/>
    </source>
</evidence>
<dbReference type="RefSeq" id="WP_124143590.1">
    <property type="nucleotide sequence ID" value="NZ_CAWOKI010000354.1"/>
</dbReference>
<dbReference type="EMBL" id="RCBY01000007">
    <property type="protein sequence ID" value="RQH55422.1"/>
    <property type="molecule type" value="Genomic_DNA"/>
</dbReference>
<comment type="cofactor">
    <cofactor evidence="2 7 8">
        <name>Mg(2+)</name>
        <dbReference type="ChEBI" id="CHEBI:18420"/>
    </cofactor>
</comment>
<evidence type="ECO:0000256" key="3">
    <source>
        <dbReference type="ARBA" id="ARBA00009759"/>
    </source>
</evidence>
<dbReference type="GO" id="GO:0046854">
    <property type="term" value="P:phosphatidylinositol phosphate biosynthetic process"/>
    <property type="evidence" value="ECO:0007669"/>
    <property type="project" value="InterPro"/>
</dbReference>
<dbReference type="InterPro" id="IPR020583">
    <property type="entry name" value="Inositol_monoP_metal-BS"/>
</dbReference>
<evidence type="ECO:0000256" key="5">
    <source>
        <dbReference type="ARBA" id="ARBA00022801"/>
    </source>
</evidence>
<dbReference type="GO" id="GO:0006020">
    <property type="term" value="P:inositol metabolic process"/>
    <property type="evidence" value="ECO:0007669"/>
    <property type="project" value="TreeGrafter"/>
</dbReference>
<feature type="binding site" evidence="7">
    <location>
        <position position="90"/>
    </location>
    <ligand>
        <name>Mg(2+)</name>
        <dbReference type="ChEBI" id="CHEBI:18420"/>
        <label>2</label>
    </ligand>
</feature>
<dbReference type="PROSITE" id="PS00629">
    <property type="entry name" value="IMP_1"/>
    <property type="match status" value="1"/>
</dbReference>
<dbReference type="PRINTS" id="PR00377">
    <property type="entry name" value="IMPHPHTASES"/>
</dbReference>
<evidence type="ECO:0000313" key="9">
    <source>
        <dbReference type="EMBL" id="RQH55422.1"/>
    </source>
</evidence>
<comment type="catalytic activity">
    <reaction evidence="1 8">
        <text>a myo-inositol phosphate + H2O = myo-inositol + phosphate</text>
        <dbReference type="Rhea" id="RHEA:24056"/>
        <dbReference type="ChEBI" id="CHEBI:15377"/>
        <dbReference type="ChEBI" id="CHEBI:17268"/>
        <dbReference type="ChEBI" id="CHEBI:43474"/>
        <dbReference type="ChEBI" id="CHEBI:84139"/>
        <dbReference type="EC" id="3.1.3.25"/>
    </reaction>
</comment>
<dbReference type="Gene3D" id="3.40.190.80">
    <property type="match status" value="1"/>
</dbReference>
<feature type="binding site" evidence="7">
    <location>
        <position position="71"/>
    </location>
    <ligand>
        <name>Mg(2+)</name>
        <dbReference type="ChEBI" id="CHEBI:18420"/>
        <label>1</label>
        <note>catalytic</note>
    </ligand>
</feature>
<keyword evidence="10" id="KW-1185">Reference proteome</keyword>
<keyword evidence="6 7" id="KW-0460">Magnesium</keyword>
<keyword evidence="5 8" id="KW-0378">Hydrolase</keyword>
<dbReference type="Proteomes" id="UP000269154">
    <property type="component" value="Unassembled WGS sequence"/>
</dbReference>
<dbReference type="FunFam" id="3.30.540.10:FF:000003">
    <property type="entry name" value="Inositol-1-monophosphatase"/>
    <property type="match status" value="1"/>
</dbReference>
<accession>A0A3N6PJE0</accession>
<comment type="caution">
    <text evidence="9">The sequence shown here is derived from an EMBL/GenBank/DDBJ whole genome shotgun (WGS) entry which is preliminary data.</text>
</comment>
<dbReference type="PANTHER" id="PTHR20854:SF4">
    <property type="entry name" value="INOSITOL-1-MONOPHOSPHATASE-RELATED"/>
    <property type="match status" value="1"/>
</dbReference>
<feature type="binding site" evidence="7">
    <location>
        <position position="91"/>
    </location>
    <ligand>
        <name>Mg(2+)</name>
        <dbReference type="ChEBI" id="CHEBI:18420"/>
        <label>1</label>
        <note>catalytic</note>
    </ligand>
</feature>
<dbReference type="FunFam" id="3.40.190.80:FF:000002">
    <property type="entry name" value="Inositol-1-monophosphatase"/>
    <property type="match status" value="1"/>
</dbReference>
<dbReference type="AlphaFoldDB" id="A0A3N6PJE0"/>
<sequence length="293" mass="31664">MSAEQLQVFLDIATEAALAGGAELMSYWGNLQDIQEKGSPVNLVTEADKAAEKAIIKVLQRHLPNHGILAEESGELGDTTSRYLWAIDPLDGTTNFAHQYPFSASSVGLLIDGVPQVGVVFNPILDELFRAAKGLGATCNRKPVSVSQTTTLERSLTITGFAYDRRETTDNNYKEFCQICYLAQGVRRSGCASMDLCSIACGRADGYWERGLSPWDIAAGIVVLQEAGGKVTAYNGSPFDMSSGKILATNGKIHDLMSKALIETPPLSHWSTIDISRKEATGNRQQATGRNNC</sequence>
<evidence type="ECO:0000256" key="1">
    <source>
        <dbReference type="ARBA" id="ARBA00001033"/>
    </source>
</evidence>